<dbReference type="InterPro" id="IPR029052">
    <property type="entry name" value="Metallo-depent_PP-like"/>
</dbReference>
<dbReference type="InterPro" id="IPR006146">
    <property type="entry name" value="5'-Nucleotdase_CS"/>
</dbReference>
<keyword evidence="7" id="KW-1185">Reference proteome</keyword>
<dbReference type="SUPFAM" id="SSF55816">
    <property type="entry name" value="5'-nucleotidase (syn. UDP-sugar hydrolase), C-terminal domain"/>
    <property type="match status" value="1"/>
</dbReference>
<dbReference type="SUPFAM" id="SSF56300">
    <property type="entry name" value="Metallo-dependent phosphatases"/>
    <property type="match status" value="1"/>
</dbReference>
<evidence type="ECO:0000256" key="2">
    <source>
        <dbReference type="SAM" id="SignalP"/>
    </source>
</evidence>
<evidence type="ECO:0000259" key="3">
    <source>
        <dbReference type="Pfam" id="PF00149"/>
    </source>
</evidence>
<dbReference type="Pfam" id="PF02872">
    <property type="entry name" value="5_nucleotid_C"/>
    <property type="match status" value="1"/>
</dbReference>
<evidence type="ECO:0000259" key="4">
    <source>
        <dbReference type="Pfam" id="PF02872"/>
    </source>
</evidence>
<feature type="domain" description="5'-Nucleotidase C-terminal" evidence="4">
    <location>
        <begin position="591"/>
        <end position="746"/>
    </location>
</feature>
<dbReference type="InterPro" id="IPR041378">
    <property type="entry name" value="S-layer_SbsC_C"/>
</dbReference>
<dbReference type="InterPro" id="IPR006179">
    <property type="entry name" value="5_nucleotidase/apyrase"/>
</dbReference>
<keyword evidence="1 2" id="KW-0732">Signal</keyword>
<dbReference type="InterPro" id="IPR036907">
    <property type="entry name" value="5'-Nucleotdase_C_sf"/>
</dbReference>
<dbReference type="EMBL" id="JARTFS010000013">
    <property type="protein sequence ID" value="MED4402708.1"/>
    <property type="molecule type" value="Genomic_DNA"/>
</dbReference>
<gene>
    <name evidence="6" type="ORF">P9271_15495</name>
</gene>
<reference evidence="6 7" key="1">
    <citation type="submission" date="2023-03" db="EMBL/GenBank/DDBJ databases">
        <title>Bacillus Genome Sequencing.</title>
        <authorList>
            <person name="Dunlap C."/>
        </authorList>
    </citation>
    <scope>NUCLEOTIDE SEQUENCE [LARGE SCALE GENOMIC DNA]</scope>
    <source>
        <strain evidence="6 7">NRS-1717</strain>
    </source>
</reference>
<dbReference type="GeneID" id="301142864"/>
<feature type="chain" id="PRO_5046591034" evidence="2">
    <location>
        <begin position="31"/>
        <end position="790"/>
    </location>
</feature>
<dbReference type="Proteomes" id="UP001342826">
    <property type="component" value="Unassembled WGS sequence"/>
</dbReference>
<dbReference type="Gene3D" id="1.20.58.780">
    <property type="match status" value="1"/>
</dbReference>
<accession>A0ABU6P190</accession>
<dbReference type="PANTHER" id="PTHR11575">
    <property type="entry name" value="5'-NUCLEOTIDASE-RELATED"/>
    <property type="match status" value="1"/>
</dbReference>
<feature type="signal peptide" evidence="2">
    <location>
        <begin position="1"/>
        <end position="30"/>
    </location>
</feature>
<proteinExistence type="predicted"/>
<organism evidence="6 7">
    <name type="scientific">Metabacillus fastidiosus</name>
    <dbReference type="NCBI Taxonomy" id="1458"/>
    <lineage>
        <taxon>Bacteria</taxon>
        <taxon>Bacillati</taxon>
        <taxon>Bacillota</taxon>
        <taxon>Bacilli</taxon>
        <taxon>Bacillales</taxon>
        <taxon>Bacillaceae</taxon>
        <taxon>Metabacillus</taxon>
    </lineage>
</organism>
<name>A0ABU6P190_9BACI</name>
<sequence length="790" mass="86421">MSYKNNKGKKLMAPALLATAIAASIAPIQADASADVSKLVNEAQLSANNLIKFYDLTNQKDISISKEFDSSYKKAAQHIKTAKAAVEKVKDSSIKEKYIAQLELAREKQLKAARVIDAIKTGSQLAASAEKLNEYVKAESLTAETVESYHQLSKDIKKAEDVFSKVYGEGNRHKLRSTFLIEAKIVRETVIYEVSGFTLQEEISQLFEAGKVEEAKAAFAKLTRLEDRAVAIKEAGNKIFPGKYPSLAKMSATLTERKKKLEDVLVDKNFELAIMHTNDSHANLDHVAKKVTAVKEIRAEKPNSLLLDAGDVFSGTLYFNEFKGQADLEFMNLLKYDAMTFGNHEFDLGSTPEGHKGLADFVKGAKFPFVSSNVDFSKDEHLKGLFKNTITNDPKTGEIYNGIVKEVNGEKVGIFGLTTEETKAISSPNQITFSNYLTAAENTVKEFEKQGVNKIIAVTHIGYDDNPAVDNDLQLATKVKGIDVIVGGHSHTQLSQPTVIDKDENGAKKDPTVIVQAFQYNEYLGTLDVEFDKDGKIIGEAGKLIKIADKKEDEEAANLLKKYSTKISELKNRPTGATTEKELVNPRTTAENPAAPSVRNSETELGNLITDGMLDKAKAYNPDTVIAMQNGGGIRSKIDAGEITYGDVLTVLPFGNTLATMKLTGAEIIQALEHSVQQAPKESGGFLHVSGLKVKYDSSKQAGQRIVSVEVEEKKGTFAPLDSKKEYVIATNAFTAKGGDGFDVFKKAYEEGRVTDLGLADWENLKDYVAKIKTVSPKIEGRIIDTAAKN</sequence>
<dbReference type="RefSeq" id="WP_169800512.1">
    <property type="nucleotide sequence ID" value="NZ_JARTFQ010000004.1"/>
</dbReference>
<dbReference type="InterPro" id="IPR008334">
    <property type="entry name" value="5'-Nucleotdase_C"/>
</dbReference>
<dbReference type="PRINTS" id="PR01607">
    <property type="entry name" value="APYRASEFAMLY"/>
</dbReference>
<evidence type="ECO:0000259" key="5">
    <source>
        <dbReference type="Pfam" id="PF18058"/>
    </source>
</evidence>
<dbReference type="Pfam" id="PF00149">
    <property type="entry name" value="Metallophos"/>
    <property type="match status" value="1"/>
</dbReference>
<evidence type="ECO:0000256" key="1">
    <source>
        <dbReference type="ARBA" id="ARBA00022729"/>
    </source>
</evidence>
<comment type="caution">
    <text evidence="6">The sequence shown here is derived from an EMBL/GenBank/DDBJ whole genome shotgun (WGS) entry which is preliminary data.</text>
</comment>
<dbReference type="PROSITE" id="PS00785">
    <property type="entry name" value="5_NUCLEOTIDASE_1"/>
    <property type="match status" value="1"/>
</dbReference>
<dbReference type="Pfam" id="PF18058">
    <property type="entry name" value="SbsC_C"/>
    <property type="match status" value="1"/>
</dbReference>
<dbReference type="Gene3D" id="3.60.21.10">
    <property type="match status" value="1"/>
</dbReference>
<feature type="domain" description="Calcineurin-like phosphoesterase" evidence="3">
    <location>
        <begin position="274"/>
        <end position="492"/>
    </location>
</feature>
<feature type="domain" description="SbsC C-terminal" evidence="5">
    <location>
        <begin position="57"/>
        <end position="184"/>
    </location>
</feature>
<evidence type="ECO:0000313" key="7">
    <source>
        <dbReference type="Proteomes" id="UP001342826"/>
    </source>
</evidence>
<evidence type="ECO:0000313" key="6">
    <source>
        <dbReference type="EMBL" id="MED4402708.1"/>
    </source>
</evidence>
<dbReference type="Gene3D" id="3.90.780.10">
    <property type="entry name" value="5'-Nucleotidase, C-terminal domain"/>
    <property type="match status" value="1"/>
</dbReference>
<dbReference type="InterPro" id="IPR004843">
    <property type="entry name" value="Calcineurin-like_PHP"/>
</dbReference>
<protein>
    <submittedName>
        <fullName evidence="6">5'-nucleotidase C-terminal domain-containing protein</fullName>
    </submittedName>
</protein>
<dbReference type="PANTHER" id="PTHR11575:SF24">
    <property type="entry name" value="5'-NUCLEOTIDASE"/>
    <property type="match status" value="1"/>
</dbReference>